<dbReference type="Pfam" id="PF01618">
    <property type="entry name" value="MotA_ExbB"/>
    <property type="match status" value="1"/>
</dbReference>
<feature type="transmembrane region" description="Helical" evidence="7">
    <location>
        <begin position="122"/>
        <end position="141"/>
    </location>
</feature>
<dbReference type="GO" id="GO:0005886">
    <property type="term" value="C:plasma membrane"/>
    <property type="evidence" value="ECO:0007669"/>
    <property type="project" value="UniProtKB-SubCell"/>
</dbReference>
<evidence type="ECO:0000256" key="7">
    <source>
        <dbReference type="SAM" id="Phobius"/>
    </source>
</evidence>
<dbReference type="RefSeq" id="WP_022637289.1">
    <property type="nucleotide sequence ID" value="NZ_ASJR01000016.1"/>
</dbReference>
<dbReference type="eggNOG" id="COG0811">
    <property type="taxonomic scope" value="Bacteria"/>
</dbReference>
<keyword evidence="6" id="KW-0813">Transport</keyword>
<dbReference type="GO" id="GO:0017038">
    <property type="term" value="P:protein import"/>
    <property type="evidence" value="ECO:0007669"/>
    <property type="project" value="TreeGrafter"/>
</dbReference>
<keyword evidence="6" id="KW-0653">Protein transport</keyword>
<sequence>MDQINQLLFFISDGMLIPVIVVLLFFFGRSLIMVGGFFGLAVQRFGARSVRDKHLGAVRGEAPRAACLALSEQDKTIFSRAVQALVSATGDPARMDRVLSEAELSYHSECEGAKVIMKVGPMLGLMGTIIPMGPALTGLATGDIGMMALNMQVAFGTTVVGLFCGIVGFVLSSIKRRWFARDIIDLTYVREVLDAEV</sequence>
<accession>U7D830</accession>
<dbReference type="PANTHER" id="PTHR30625:SF3">
    <property type="entry name" value="TOL-PAL SYSTEM PROTEIN TOLQ"/>
    <property type="match status" value="1"/>
</dbReference>
<feature type="domain" description="MotA/TolQ/ExbB proton channel" evidence="8">
    <location>
        <begin position="74"/>
        <end position="177"/>
    </location>
</feature>
<keyword evidence="5 7" id="KW-0472">Membrane</keyword>
<keyword evidence="2" id="KW-1003">Cell membrane</keyword>
<keyword evidence="10" id="KW-1185">Reference proteome</keyword>
<comment type="subcellular location">
    <subcellularLocation>
        <location evidence="1">Cell membrane</location>
        <topology evidence="1">Multi-pass membrane protein</topology>
    </subcellularLocation>
    <subcellularLocation>
        <location evidence="6">Membrane</location>
        <topology evidence="6">Multi-pass membrane protein</topology>
    </subcellularLocation>
</comment>
<evidence type="ECO:0000256" key="6">
    <source>
        <dbReference type="RuleBase" id="RU004057"/>
    </source>
</evidence>
<comment type="similarity">
    <text evidence="6">Belongs to the exbB/tolQ family.</text>
</comment>
<feature type="transmembrane region" description="Helical" evidence="7">
    <location>
        <begin position="153"/>
        <end position="171"/>
    </location>
</feature>
<organism evidence="9 10">
    <name type="scientific">Chitinivibrio alkaliphilus ACht1</name>
    <dbReference type="NCBI Taxonomy" id="1313304"/>
    <lineage>
        <taxon>Bacteria</taxon>
        <taxon>Pseudomonadati</taxon>
        <taxon>Fibrobacterota</taxon>
        <taxon>Chitinivibrionia</taxon>
        <taxon>Chitinivibrionales</taxon>
        <taxon>Chitinivibrionaceae</taxon>
        <taxon>Chitinivibrio</taxon>
    </lineage>
</organism>
<keyword evidence="3 7" id="KW-0812">Transmembrane</keyword>
<dbReference type="InterPro" id="IPR050790">
    <property type="entry name" value="ExbB/TolQ_transport"/>
</dbReference>
<evidence type="ECO:0000256" key="3">
    <source>
        <dbReference type="ARBA" id="ARBA00022692"/>
    </source>
</evidence>
<dbReference type="InterPro" id="IPR002898">
    <property type="entry name" value="MotA_ExbB_proton_chnl"/>
</dbReference>
<gene>
    <name evidence="9" type="ORF">CALK_1859</name>
</gene>
<reference evidence="9 10" key="1">
    <citation type="journal article" date="2013" name="Environ. Microbiol.">
        <title>Genome analysis of Chitinivibrio alkaliphilus gen. nov., sp. nov., a novel extremely haloalkaliphilic anaerobic chitinolytic bacterium from the candidate phylum Termite Group 3.</title>
        <authorList>
            <person name="Sorokin D.Y."/>
            <person name="Gumerov V.M."/>
            <person name="Rakitin A.L."/>
            <person name="Beletsky A.V."/>
            <person name="Damste J.S."/>
            <person name="Muyzer G."/>
            <person name="Mardanov A.V."/>
            <person name="Ravin N.V."/>
        </authorList>
    </citation>
    <scope>NUCLEOTIDE SEQUENCE [LARGE SCALE GENOMIC DNA]</scope>
    <source>
        <strain evidence="9 10">ACht1</strain>
    </source>
</reference>
<evidence type="ECO:0000313" key="10">
    <source>
        <dbReference type="Proteomes" id="UP000017148"/>
    </source>
</evidence>
<evidence type="ECO:0000259" key="8">
    <source>
        <dbReference type="Pfam" id="PF01618"/>
    </source>
</evidence>
<keyword evidence="4 7" id="KW-1133">Transmembrane helix</keyword>
<dbReference type="Proteomes" id="UP000017148">
    <property type="component" value="Unassembled WGS sequence"/>
</dbReference>
<proteinExistence type="inferred from homology"/>
<evidence type="ECO:0000313" key="9">
    <source>
        <dbReference type="EMBL" id="ERP31242.1"/>
    </source>
</evidence>
<evidence type="ECO:0000256" key="5">
    <source>
        <dbReference type="ARBA" id="ARBA00023136"/>
    </source>
</evidence>
<feature type="transmembrane region" description="Helical" evidence="7">
    <location>
        <begin position="15"/>
        <end position="42"/>
    </location>
</feature>
<evidence type="ECO:0000256" key="1">
    <source>
        <dbReference type="ARBA" id="ARBA00004651"/>
    </source>
</evidence>
<evidence type="ECO:0000256" key="2">
    <source>
        <dbReference type="ARBA" id="ARBA00022475"/>
    </source>
</evidence>
<name>U7D830_9BACT</name>
<dbReference type="OrthoDB" id="3178152at2"/>
<dbReference type="EMBL" id="ASJR01000016">
    <property type="protein sequence ID" value="ERP31242.1"/>
    <property type="molecule type" value="Genomic_DNA"/>
</dbReference>
<dbReference type="AlphaFoldDB" id="U7D830"/>
<dbReference type="STRING" id="1313304.CALK_1859"/>
<evidence type="ECO:0000256" key="4">
    <source>
        <dbReference type="ARBA" id="ARBA00022989"/>
    </source>
</evidence>
<dbReference type="PANTHER" id="PTHR30625">
    <property type="entry name" value="PROTEIN TOLQ"/>
    <property type="match status" value="1"/>
</dbReference>
<comment type="caution">
    <text evidence="9">The sequence shown here is derived from an EMBL/GenBank/DDBJ whole genome shotgun (WGS) entry which is preliminary data.</text>
</comment>
<protein>
    <submittedName>
        <fullName evidence="9">MotA/TolQ/ExbB proton channel family domain protein</fullName>
    </submittedName>
</protein>